<dbReference type="Proteomes" id="UP000077098">
    <property type="component" value="Unassembled WGS sequence"/>
</dbReference>
<sequence length="194" mass="21336">MLFLALCLVLFLLTHLLKVIAPQFRARMIAAMGEGPFKGVYSVVSLVTLGLVIYAFGEARQETGMVWYPPVFMSHIAVTLMLLAMICLVASLIPAGHIATKTKHPLILAVKIWALAHLLANGEASSILLFVAFLAWGVVMRISLKRRERAGEKVVRDFVSSRYDLVAVVGGIVLWGAFILKLHEWLIGVQPIAM</sequence>
<dbReference type="InterPro" id="IPR009915">
    <property type="entry name" value="NnrU_dom"/>
</dbReference>
<comment type="subcellular location">
    <subcellularLocation>
        <location evidence="1">Membrane</location>
        <topology evidence="1">Multi-pass membrane protein</topology>
    </subcellularLocation>
</comment>
<protein>
    <submittedName>
        <fullName evidence="7">NnrU family protein</fullName>
    </submittedName>
</protein>
<feature type="transmembrane region" description="Helical" evidence="5">
    <location>
        <begin position="40"/>
        <end position="59"/>
    </location>
</feature>
<evidence type="ECO:0000259" key="6">
    <source>
        <dbReference type="Pfam" id="PF07298"/>
    </source>
</evidence>
<comment type="caution">
    <text evidence="7">The sequence shown here is derived from an EMBL/GenBank/DDBJ whole genome shotgun (WGS) entry which is preliminary data.</text>
</comment>
<evidence type="ECO:0000256" key="1">
    <source>
        <dbReference type="ARBA" id="ARBA00004141"/>
    </source>
</evidence>
<evidence type="ECO:0000313" key="8">
    <source>
        <dbReference type="Proteomes" id="UP000077098"/>
    </source>
</evidence>
<evidence type="ECO:0000256" key="5">
    <source>
        <dbReference type="SAM" id="Phobius"/>
    </source>
</evidence>
<dbReference type="RefSeq" id="WP_063950739.1">
    <property type="nucleotide sequence ID" value="NZ_LXPS01000037.1"/>
</dbReference>
<gene>
    <name evidence="7" type="ORF">A7J57_24355</name>
</gene>
<dbReference type="Pfam" id="PF07298">
    <property type="entry name" value="NnrU"/>
    <property type="match status" value="1"/>
</dbReference>
<evidence type="ECO:0000256" key="3">
    <source>
        <dbReference type="ARBA" id="ARBA00022989"/>
    </source>
</evidence>
<dbReference type="AlphaFoldDB" id="A0A176X1X8"/>
<dbReference type="GO" id="GO:0016020">
    <property type="term" value="C:membrane"/>
    <property type="evidence" value="ECO:0007669"/>
    <property type="project" value="UniProtKB-SubCell"/>
</dbReference>
<feature type="transmembrane region" description="Helical" evidence="5">
    <location>
        <begin position="165"/>
        <end position="187"/>
    </location>
</feature>
<proteinExistence type="predicted"/>
<name>A0A176X1X8_AGRTU</name>
<feature type="transmembrane region" description="Helical" evidence="5">
    <location>
        <begin position="71"/>
        <end position="93"/>
    </location>
</feature>
<evidence type="ECO:0000313" key="7">
    <source>
        <dbReference type="EMBL" id="OAE39499.1"/>
    </source>
</evidence>
<keyword evidence="2 5" id="KW-0812">Transmembrane</keyword>
<organism evidence="7 8">
    <name type="scientific">Agrobacterium tumefaciens</name>
    <dbReference type="NCBI Taxonomy" id="358"/>
    <lineage>
        <taxon>Bacteria</taxon>
        <taxon>Pseudomonadati</taxon>
        <taxon>Pseudomonadota</taxon>
        <taxon>Alphaproteobacteria</taxon>
        <taxon>Hyphomicrobiales</taxon>
        <taxon>Rhizobiaceae</taxon>
        <taxon>Rhizobium/Agrobacterium group</taxon>
        <taxon>Agrobacterium</taxon>
        <taxon>Agrobacterium tumefaciens complex</taxon>
    </lineage>
</organism>
<feature type="domain" description="NnrU" evidence="6">
    <location>
        <begin position="4"/>
        <end position="191"/>
    </location>
</feature>
<reference evidence="7 8" key="1">
    <citation type="submission" date="2016-05" db="EMBL/GenBank/DDBJ databases">
        <authorList>
            <person name="Lavstsen T."/>
            <person name="Jespersen J.S."/>
        </authorList>
    </citation>
    <scope>NUCLEOTIDE SEQUENCE [LARGE SCALE GENOMIC DNA]</scope>
    <source>
        <strain evidence="7 8">KCJ1736</strain>
    </source>
</reference>
<evidence type="ECO:0000256" key="4">
    <source>
        <dbReference type="ARBA" id="ARBA00023136"/>
    </source>
</evidence>
<accession>A0A176X1X8</accession>
<evidence type="ECO:0000256" key="2">
    <source>
        <dbReference type="ARBA" id="ARBA00022692"/>
    </source>
</evidence>
<keyword evidence="4 5" id="KW-0472">Membrane</keyword>
<keyword evidence="3 5" id="KW-1133">Transmembrane helix</keyword>
<dbReference type="EMBL" id="LXPS01000037">
    <property type="protein sequence ID" value="OAE39499.1"/>
    <property type="molecule type" value="Genomic_DNA"/>
</dbReference>
<feature type="transmembrane region" description="Helical" evidence="5">
    <location>
        <begin position="124"/>
        <end position="144"/>
    </location>
</feature>